<evidence type="ECO:0000256" key="5">
    <source>
        <dbReference type="ARBA" id="ARBA00022741"/>
    </source>
</evidence>
<dbReference type="GO" id="GO:0005524">
    <property type="term" value="F:ATP binding"/>
    <property type="evidence" value="ECO:0007669"/>
    <property type="project" value="UniProtKB-KW"/>
</dbReference>
<evidence type="ECO:0000256" key="9">
    <source>
        <dbReference type="SAM" id="Phobius"/>
    </source>
</evidence>
<feature type="transmembrane region" description="Helical" evidence="9">
    <location>
        <begin position="114"/>
        <end position="134"/>
    </location>
</feature>
<reference evidence="11 12" key="1">
    <citation type="submission" date="2019-06" db="EMBL/GenBank/DDBJ databases">
        <title>Sorghum-associated microbial communities from plants grown in Nebraska, USA.</title>
        <authorList>
            <person name="Schachtman D."/>
        </authorList>
    </citation>
    <scope>NUCLEOTIDE SEQUENCE [LARGE SCALE GENOMIC DNA]</scope>
    <source>
        <strain evidence="11 12">T529</strain>
    </source>
</reference>
<dbReference type="Proteomes" id="UP000319722">
    <property type="component" value="Unassembled WGS sequence"/>
</dbReference>
<evidence type="ECO:0000256" key="2">
    <source>
        <dbReference type="ARBA" id="ARBA00022448"/>
    </source>
</evidence>
<dbReference type="AlphaFoldDB" id="A0A561BEH5"/>
<name>A0A561BEH5_9BURK</name>
<feature type="transmembrane region" description="Helical" evidence="9">
    <location>
        <begin position="83"/>
        <end position="102"/>
    </location>
</feature>
<comment type="caution">
    <text evidence="11">The sequence shown here is derived from an EMBL/GenBank/DDBJ whole genome shotgun (WGS) entry which is preliminary data.</text>
</comment>
<evidence type="ECO:0000256" key="3">
    <source>
        <dbReference type="ARBA" id="ARBA00022475"/>
    </source>
</evidence>
<dbReference type="Pfam" id="PF00005">
    <property type="entry name" value="ABC_tran"/>
    <property type="match status" value="1"/>
</dbReference>
<dbReference type="Pfam" id="PF02653">
    <property type="entry name" value="BPD_transp_2"/>
    <property type="match status" value="1"/>
</dbReference>
<keyword evidence="4 9" id="KW-0812">Transmembrane</keyword>
<dbReference type="PANTHER" id="PTHR45772">
    <property type="entry name" value="CONSERVED COMPONENT OF ABC TRANSPORTER FOR NATURAL AMINO ACIDS-RELATED"/>
    <property type="match status" value="1"/>
</dbReference>
<feature type="transmembrane region" description="Helical" evidence="9">
    <location>
        <begin position="278"/>
        <end position="297"/>
    </location>
</feature>
<comment type="subcellular location">
    <subcellularLocation>
        <location evidence="1">Cell membrane</location>
        <topology evidence="1">Multi-pass membrane protein</topology>
    </subcellularLocation>
</comment>
<dbReference type="InterPro" id="IPR001851">
    <property type="entry name" value="ABC_transp_permease"/>
</dbReference>
<keyword evidence="8 9" id="KW-0472">Membrane</keyword>
<feature type="domain" description="ABC transporter" evidence="10">
    <location>
        <begin position="333"/>
        <end position="576"/>
    </location>
</feature>
<evidence type="ECO:0000259" key="10">
    <source>
        <dbReference type="PROSITE" id="PS50893"/>
    </source>
</evidence>
<evidence type="ECO:0000256" key="7">
    <source>
        <dbReference type="ARBA" id="ARBA00022989"/>
    </source>
</evidence>
<accession>A0A561BEH5</accession>
<dbReference type="CDD" id="cd06581">
    <property type="entry name" value="TM_PBP1_LivM_like"/>
    <property type="match status" value="1"/>
</dbReference>
<keyword evidence="2" id="KW-0813">Transport</keyword>
<keyword evidence="3" id="KW-1003">Cell membrane</keyword>
<dbReference type="InterPro" id="IPR027417">
    <property type="entry name" value="P-loop_NTPase"/>
</dbReference>
<proteinExistence type="predicted"/>
<keyword evidence="5" id="KW-0547">Nucleotide-binding</keyword>
<dbReference type="EMBL" id="VIVL01000010">
    <property type="protein sequence ID" value="TWD77247.1"/>
    <property type="molecule type" value="Genomic_DNA"/>
</dbReference>
<feature type="transmembrane region" description="Helical" evidence="9">
    <location>
        <begin position="159"/>
        <end position="189"/>
    </location>
</feature>
<dbReference type="Gene3D" id="3.40.50.300">
    <property type="entry name" value="P-loop containing nucleotide triphosphate hydrolases"/>
    <property type="match status" value="1"/>
</dbReference>
<feature type="transmembrane region" description="Helical" evidence="9">
    <location>
        <begin position="59"/>
        <end position="77"/>
    </location>
</feature>
<evidence type="ECO:0000256" key="6">
    <source>
        <dbReference type="ARBA" id="ARBA00022840"/>
    </source>
</evidence>
<dbReference type="InterPro" id="IPR051120">
    <property type="entry name" value="ABC_AA/LPS_Transport"/>
</dbReference>
<keyword evidence="7 9" id="KW-1133">Transmembrane helix</keyword>
<dbReference type="GO" id="GO:0015658">
    <property type="term" value="F:branched-chain amino acid transmembrane transporter activity"/>
    <property type="evidence" value="ECO:0007669"/>
    <property type="project" value="InterPro"/>
</dbReference>
<dbReference type="OrthoDB" id="9805514at2"/>
<dbReference type="PROSITE" id="PS50893">
    <property type="entry name" value="ABC_TRANSPORTER_2"/>
    <property type="match status" value="1"/>
</dbReference>
<sequence>MAFFRDAKSAAFLAAVLVALPFASSEFVAYQIALFLIYGIAAQGVALCWGRLGFLPLGHALFFGLGAYLFGGMLKGAESNPALYLALPVAVVAPALLAYVIARLVFARSSRSGPYFSLITLALTMLGFLAAQQWSGLTGGFNGMANIPDIPGTSRYETLYWLVAAVAVVSTLVLAMLAARPIGVIWEAVAQNEERLQLLGYATDRVKANAYAFSALLAAAAGALFSVHQGIVTPQAMSFILSTEFVIWAAVGGKGSSLGPLLGATVVGYASAELREQFLYWEVAVAALFIVVVLFLPNGVAGLLKRRADPRHGADSPAPSAHEAATSMAPVSLTLDGVKTAQSGVTILDELSLALSGPGIRCVIGPNGAGKTSSFNVITGRLPLLGGGVRLNGHDIGGLSAWRVARKGIGRKMQVPSVFPDLTVRENLGLAVWAGRASAVDTLKRTTLGWHTGLLADILQEFPALASQLDAPAGTLAQGHRQALELAMTLLPEPKLVLLDEPCAGLSPGETHQMIDAIKTLVSQIGAAALLIEHDITAVDAMGGDVYVLHQGRLLDKGSLADIQSSAAVRAVYAGGRK</sequence>
<dbReference type="InterPro" id="IPR043428">
    <property type="entry name" value="LivM-like"/>
</dbReference>
<dbReference type="InterPro" id="IPR003439">
    <property type="entry name" value="ABC_transporter-like_ATP-bd"/>
</dbReference>
<dbReference type="GO" id="GO:0016887">
    <property type="term" value="F:ATP hydrolysis activity"/>
    <property type="evidence" value="ECO:0007669"/>
    <property type="project" value="InterPro"/>
</dbReference>
<organism evidence="11 12">
    <name type="scientific">Variovorax beijingensis</name>
    <dbReference type="NCBI Taxonomy" id="2496117"/>
    <lineage>
        <taxon>Bacteria</taxon>
        <taxon>Pseudomonadati</taxon>
        <taxon>Pseudomonadota</taxon>
        <taxon>Betaproteobacteria</taxon>
        <taxon>Burkholderiales</taxon>
        <taxon>Comamonadaceae</taxon>
        <taxon>Variovorax</taxon>
    </lineage>
</organism>
<dbReference type="PANTHER" id="PTHR45772:SF8">
    <property type="entry name" value="HIGH-AFFINITY BRANCHED-CHAIN AMINO ACID TRANSPORT ATP-BINDING PROTEIN"/>
    <property type="match status" value="1"/>
</dbReference>
<dbReference type="GO" id="GO:0005886">
    <property type="term" value="C:plasma membrane"/>
    <property type="evidence" value="ECO:0007669"/>
    <property type="project" value="UniProtKB-SubCell"/>
</dbReference>
<protein>
    <submittedName>
        <fullName evidence="11">Branched-chain amino acid transport system permease protein</fullName>
    </submittedName>
</protein>
<evidence type="ECO:0000256" key="8">
    <source>
        <dbReference type="ARBA" id="ARBA00023136"/>
    </source>
</evidence>
<dbReference type="SUPFAM" id="SSF52540">
    <property type="entry name" value="P-loop containing nucleoside triphosphate hydrolases"/>
    <property type="match status" value="1"/>
</dbReference>
<gene>
    <name evidence="11" type="ORF">FB547_110209</name>
</gene>
<evidence type="ECO:0000313" key="11">
    <source>
        <dbReference type="EMBL" id="TWD77247.1"/>
    </source>
</evidence>
<evidence type="ECO:0000256" key="4">
    <source>
        <dbReference type="ARBA" id="ARBA00022692"/>
    </source>
</evidence>
<evidence type="ECO:0000256" key="1">
    <source>
        <dbReference type="ARBA" id="ARBA00004651"/>
    </source>
</evidence>
<evidence type="ECO:0000313" key="12">
    <source>
        <dbReference type="Proteomes" id="UP000319722"/>
    </source>
</evidence>
<dbReference type="RefSeq" id="WP_145746463.1">
    <property type="nucleotide sequence ID" value="NZ_VIVL01000010.1"/>
</dbReference>
<feature type="transmembrane region" description="Helical" evidence="9">
    <location>
        <begin position="35"/>
        <end position="52"/>
    </location>
</feature>
<feature type="transmembrane region" description="Helical" evidence="9">
    <location>
        <begin position="210"/>
        <end position="231"/>
    </location>
</feature>
<keyword evidence="6" id="KW-0067">ATP-binding</keyword>